<evidence type="ECO:0000256" key="5">
    <source>
        <dbReference type="SAM" id="SignalP"/>
    </source>
</evidence>
<keyword evidence="2" id="KW-0202">Cytokine</keyword>
<evidence type="ECO:0000256" key="2">
    <source>
        <dbReference type="ARBA" id="ARBA00022514"/>
    </source>
</evidence>
<dbReference type="Ensembl" id="ENSCSET00000003234.1">
    <property type="protein sequence ID" value="ENSCSEP00000003189.1"/>
    <property type="gene ID" value="ENSCSEG00000002089.1"/>
</dbReference>
<dbReference type="GO" id="GO:0005615">
    <property type="term" value="C:extracellular space"/>
    <property type="evidence" value="ECO:0007669"/>
    <property type="project" value="UniProtKB-KW"/>
</dbReference>
<dbReference type="InterPro" id="IPR039809">
    <property type="entry name" value="Chemokine_b/g/d"/>
</dbReference>
<proteinExistence type="predicted"/>
<evidence type="ECO:0000259" key="6">
    <source>
        <dbReference type="SMART" id="SM00199"/>
    </source>
</evidence>
<dbReference type="InterPro" id="IPR001811">
    <property type="entry name" value="Chemokine_IL8-like_dom"/>
</dbReference>
<keyword evidence="3" id="KW-0964">Secreted</keyword>
<evidence type="ECO:0000313" key="7">
    <source>
        <dbReference type="Ensembl" id="ENSCSEP00000003189.1"/>
    </source>
</evidence>
<organism evidence="7 8">
    <name type="scientific">Cynoglossus semilaevis</name>
    <name type="common">Tongue sole</name>
    <dbReference type="NCBI Taxonomy" id="244447"/>
    <lineage>
        <taxon>Eukaryota</taxon>
        <taxon>Metazoa</taxon>
        <taxon>Chordata</taxon>
        <taxon>Craniata</taxon>
        <taxon>Vertebrata</taxon>
        <taxon>Euteleostomi</taxon>
        <taxon>Actinopterygii</taxon>
        <taxon>Neopterygii</taxon>
        <taxon>Teleostei</taxon>
        <taxon>Neoteleostei</taxon>
        <taxon>Acanthomorphata</taxon>
        <taxon>Carangaria</taxon>
        <taxon>Pleuronectiformes</taxon>
        <taxon>Pleuronectoidei</taxon>
        <taxon>Cynoglossidae</taxon>
        <taxon>Cynoglossinae</taxon>
        <taxon>Cynoglossus</taxon>
    </lineage>
</organism>
<dbReference type="FunCoup" id="A0A3P8UMU8">
    <property type="interactions" value="993"/>
</dbReference>
<dbReference type="InterPro" id="IPR036048">
    <property type="entry name" value="Interleukin_8-like_sf"/>
</dbReference>
<reference evidence="7" key="3">
    <citation type="submission" date="2025-09" db="UniProtKB">
        <authorList>
            <consortium name="Ensembl"/>
        </authorList>
    </citation>
    <scope>IDENTIFICATION</scope>
</reference>
<evidence type="ECO:0000313" key="8">
    <source>
        <dbReference type="Proteomes" id="UP000265120"/>
    </source>
</evidence>
<reference evidence="7" key="2">
    <citation type="submission" date="2025-08" db="UniProtKB">
        <authorList>
            <consortium name="Ensembl"/>
        </authorList>
    </citation>
    <scope>IDENTIFICATION</scope>
</reference>
<dbReference type="GO" id="GO:0008009">
    <property type="term" value="F:chemokine activity"/>
    <property type="evidence" value="ECO:0007669"/>
    <property type="project" value="InterPro"/>
</dbReference>
<feature type="signal peptide" evidence="5">
    <location>
        <begin position="1"/>
        <end position="23"/>
    </location>
</feature>
<dbReference type="GeneID" id="103379929"/>
<protein>
    <submittedName>
        <fullName evidence="7">C-C motif chemokine 3-like</fullName>
    </submittedName>
</protein>
<name>A0A3P8UMU8_CYNSE</name>
<dbReference type="Gene3D" id="2.40.50.40">
    <property type="match status" value="1"/>
</dbReference>
<sequence length="99" mass="11011">MAALRLVLSMFVLLLAVVSLSEGLRGIGPKKCCVRFNDKPPIKENVVSYIQTSQQCSKSGVLLKMKSGRQLCYRPSATWVRELIDELDNKVLPGEMSNL</sequence>
<dbReference type="PANTHER" id="PTHR12015:SF183">
    <property type="entry name" value="C-C MOTIF CHEMOKINE 3"/>
    <property type="match status" value="1"/>
</dbReference>
<dbReference type="STRING" id="244447.ENSCSEP00000003189"/>
<dbReference type="OMA" id="IRTSQRC"/>
<dbReference type="KEGG" id="csem:103379929"/>
<dbReference type="GO" id="GO:0006955">
    <property type="term" value="P:immune response"/>
    <property type="evidence" value="ECO:0007669"/>
    <property type="project" value="InterPro"/>
</dbReference>
<dbReference type="SUPFAM" id="SSF54117">
    <property type="entry name" value="Interleukin 8-like chemokines"/>
    <property type="match status" value="1"/>
</dbReference>
<comment type="subcellular location">
    <subcellularLocation>
        <location evidence="1">Secreted</location>
    </subcellularLocation>
</comment>
<keyword evidence="4 5" id="KW-0732">Signal</keyword>
<dbReference type="CDD" id="cd00272">
    <property type="entry name" value="Chemokine_CC"/>
    <property type="match status" value="1"/>
</dbReference>
<dbReference type="AlphaFoldDB" id="A0A3P8UMU8"/>
<feature type="domain" description="Chemokine interleukin-8-like" evidence="6">
    <location>
        <begin position="29"/>
        <end position="87"/>
    </location>
</feature>
<dbReference type="SMART" id="SM00199">
    <property type="entry name" value="SCY"/>
    <property type="match status" value="1"/>
</dbReference>
<accession>A0A3P8UMU8</accession>
<dbReference type="Pfam" id="PF00048">
    <property type="entry name" value="IL8"/>
    <property type="match status" value="1"/>
</dbReference>
<dbReference type="RefSeq" id="XP_008309875.1">
    <property type="nucleotide sequence ID" value="XM_008311653.3"/>
</dbReference>
<reference evidence="7 8" key="1">
    <citation type="journal article" date="2014" name="Nat. Genet.">
        <title>Whole-genome sequence of a flatfish provides insights into ZW sex chromosome evolution and adaptation to a benthic lifestyle.</title>
        <authorList>
            <person name="Chen S."/>
            <person name="Zhang G."/>
            <person name="Shao C."/>
            <person name="Huang Q."/>
            <person name="Liu G."/>
            <person name="Zhang P."/>
            <person name="Song W."/>
            <person name="An N."/>
            <person name="Chalopin D."/>
            <person name="Volff J.N."/>
            <person name="Hong Y."/>
            <person name="Li Q."/>
            <person name="Sha Z."/>
            <person name="Zhou H."/>
            <person name="Xie M."/>
            <person name="Yu Q."/>
            <person name="Liu Y."/>
            <person name="Xiang H."/>
            <person name="Wang N."/>
            <person name="Wu K."/>
            <person name="Yang C."/>
            <person name="Zhou Q."/>
            <person name="Liao X."/>
            <person name="Yang L."/>
            <person name="Hu Q."/>
            <person name="Zhang J."/>
            <person name="Meng L."/>
            <person name="Jin L."/>
            <person name="Tian Y."/>
            <person name="Lian J."/>
            <person name="Yang J."/>
            <person name="Miao G."/>
            <person name="Liu S."/>
            <person name="Liang Z."/>
            <person name="Yan F."/>
            <person name="Li Y."/>
            <person name="Sun B."/>
            <person name="Zhang H."/>
            <person name="Zhang J."/>
            <person name="Zhu Y."/>
            <person name="Du M."/>
            <person name="Zhao Y."/>
            <person name="Schartl M."/>
            <person name="Tang Q."/>
            <person name="Wang J."/>
        </authorList>
    </citation>
    <scope>NUCLEOTIDE SEQUENCE</scope>
</reference>
<evidence type="ECO:0000256" key="3">
    <source>
        <dbReference type="ARBA" id="ARBA00022525"/>
    </source>
</evidence>
<evidence type="ECO:0000256" key="4">
    <source>
        <dbReference type="ARBA" id="ARBA00022729"/>
    </source>
</evidence>
<dbReference type="InParanoid" id="A0A3P8UMU8"/>
<dbReference type="OrthoDB" id="9447832at2759"/>
<feature type="chain" id="PRO_5018145770" evidence="5">
    <location>
        <begin position="24"/>
        <end position="99"/>
    </location>
</feature>
<dbReference type="PANTHER" id="PTHR12015">
    <property type="entry name" value="SMALL INDUCIBLE CYTOKINE A"/>
    <property type="match status" value="1"/>
</dbReference>
<keyword evidence="8" id="KW-1185">Reference proteome</keyword>
<dbReference type="Proteomes" id="UP000265120">
    <property type="component" value="Chromosome 6"/>
</dbReference>
<evidence type="ECO:0000256" key="1">
    <source>
        <dbReference type="ARBA" id="ARBA00004613"/>
    </source>
</evidence>